<evidence type="ECO:0000313" key="9">
    <source>
        <dbReference type="EMBL" id="RKG36145.1"/>
    </source>
</evidence>
<keyword evidence="3 7" id="KW-0812">Transmembrane</keyword>
<dbReference type="Gene3D" id="1.10.287.470">
    <property type="entry name" value="Helix hairpin bin"/>
    <property type="match status" value="1"/>
</dbReference>
<dbReference type="GO" id="GO:0016020">
    <property type="term" value="C:membrane"/>
    <property type="evidence" value="ECO:0007669"/>
    <property type="project" value="UniProtKB-SubCell"/>
</dbReference>
<dbReference type="Gene3D" id="2.40.50.100">
    <property type="match status" value="1"/>
</dbReference>
<evidence type="ECO:0000256" key="3">
    <source>
        <dbReference type="ARBA" id="ARBA00022692"/>
    </source>
</evidence>
<dbReference type="GO" id="GO:0055085">
    <property type="term" value="P:transmembrane transport"/>
    <property type="evidence" value="ECO:0007669"/>
    <property type="project" value="InterPro"/>
</dbReference>
<comment type="similarity">
    <text evidence="2">Belongs to the membrane fusion protein (MFP) (TC 8.A.1) family.</text>
</comment>
<sequence length="407" mass="44061">MMIIILWLSYNDAKNKSTFQSQGEIKGALMESESIVSEETVEHPVVDNAIQSPQKDSKKRKMLVIAIALTCIGGGVGYILLPASSQSTDNAYVSTDSIAVAPKVQGLVAKVYVQDNQVIHQGDPLIQIDTEEFDTKVNSAKADLANALANVNSVKAEFVTLNSEEKYASSNIQAAQSSIVSAQENAKTALQNKKRYDQLLKAGAVSQQETEDFNNTAVSATQSLSRIEAELNIAKSAADVTHSKRIALDAKLDQAHANVEKAQANLELALQNQKHSLIVSPINGLVANRQAQVGDYVQVGRQLLTLVPEQQRYIIANFKETQIAKMHAGQIAEIKIDALPQYQFSGHVQSLAPGSGSTFALLPFEPGTGNFTKIVQRVPVKITFDTKQNGLDLLRPGLSADVKVQLK</sequence>
<keyword evidence="10" id="KW-1185">Reference proteome</keyword>
<evidence type="ECO:0000256" key="7">
    <source>
        <dbReference type="SAM" id="Phobius"/>
    </source>
</evidence>
<keyword evidence="6" id="KW-0175">Coiled coil</keyword>
<feature type="domain" description="Multidrug resistance protein MdtA-like barrel-sandwich hybrid" evidence="8">
    <location>
        <begin position="98"/>
        <end position="305"/>
    </location>
</feature>
<name>A0A3A8ENF2_9GAMM</name>
<dbReference type="EMBL" id="RAXU01000001">
    <property type="protein sequence ID" value="RKG36145.1"/>
    <property type="molecule type" value="Genomic_DNA"/>
</dbReference>
<dbReference type="PANTHER" id="PTHR30386:SF26">
    <property type="entry name" value="TRANSPORT PROTEIN COMB"/>
    <property type="match status" value="1"/>
</dbReference>
<dbReference type="Gene3D" id="2.40.30.170">
    <property type="match status" value="1"/>
</dbReference>
<dbReference type="InterPro" id="IPR058625">
    <property type="entry name" value="MdtA-like_BSH"/>
</dbReference>
<dbReference type="PRINTS" id="PR01490">
    <property type="entry name" value="RTXTOXIND"/>
</dbReference>
<comment type="subcellular location">
    <subcellularLocation>
        <location evidence="1">Membrane</location>
        <topology evidence="1">Single-pass membrane protein</topology>
    </subcellularLocation>
</comment>
<evidence type="ECO:0000256" key="4">
    <source>
        <dbReference type="ARBA" id="ARBA00022989"/>
    </source>
</evidence>
<organism evidence="9 10">
    <name type="scientific">Acinetobacter guerrae</name>
    <dbReference type="NCBI Taxonomy" id="1843371"/>
    <lineage>
        <taxon>Bacteria</taxon>
        <taxon>Pseudomonadati</taxon>
        <taxon>Pseudomonadota</taxon>
        <taxon>Gammaproteobacteria</taxon>
        <taxon>Moraxellales</taxon>
        <taxon>Moraxellaceae</taxon>
        <taxon>Acinetobacter</taxon>
    </lineage>
</organism>
<dbReference type="InterPro" id="IPR050739">
    <property type="entry name" value="MFP"/>
</dbReference>
<feature type="coiled-coil region" evidence="6">
    <location>
        <begin position="245"/>
        <end position="272"/>
    </location>
</feature>
<dbReference type="SUPFAM" id="SSF111369">
    <property type="entry name" value="HlyD-like secretion proteins"/>
    <property type="match status" value="2"/>
</dbReference>
<accession>A0A3A8ENF2</accession>
<dbReference type="Pfam" id="PF25917">
    <property type="entry name" value="BSH_RND"/>
    <property type="match status" value="1"/>
</dbReference>
<evidence type="ECO:0000256" key="5">
    <source>
        <dbReference type="ARBA" id="ARBA00023136"/>
    </source>
</evidence>
<gene>
    <name evidence="9" type="ORF">D7V21_00665</name>
</gene>
<dbReference type="PANTHER" id="PTHR30386">
    <property type="entry name" value="MEMBRANE FUSION SUBUNIT OF EMRAB-TOLC MULTIDRUG EFFLUX PUMP"/>
    <property type="match status" value="1"/>
</dbReference>
<evidence type="ECO:0000256" key="1">
    <source>
        <dbReference type="ARBA" id="ARBA00004167"/>
    </source>
</evidence>
<keyword evidence="5 7" id="KW-0472">Membrane</keyword>
<evidence type="ECO:0000259" key="8">
    <source>
        <dbReference type="Pfam" id="PF25917"/>
    </source>
</evidence>
<comment type="caution">
    <text evidence="9">The sequence shown here is derived from an EMBL/GenBank/DDBJ whole genome shotgun (WGS) entry which is preliminary data.</text>
</comment>
<dbReference type="AlphaFoldDB" id="A0A3A8ENF2"/>
<dbReference type="Proteomes" id="UP000269001">
    <property type="component" value="Unassembled WGS sequence"/>
</dbReference>
<proteinExistence type="inferred from homology"/>
<feature type="transmembrane region" description="Helical" evidence="7">
    <location>
        <begin position="62"/>
        <end position="81"/>
    </location>
</feature>
<evidence type="ECO:0000256" key="2">
    <source>
        <dbReference type="ARBA" id="ARBA00009477"/>
    </source>
</evidence>
<feature type="coiled-coil region" evidence="6">
    <location>
        <begin position="137"/>
        <end position="192"/>
    </location>
</feature>
<evidence type="ECO:0000313" key="10">
    <source>
        <dbReference type="Proteomes" id="UP000269001"/>
    </source>
</evidence>
<keyword evidence="4 7" id="KW-1133">Transmembrane helix</keyword>
<protein>
    <submittedName>
        <fullName evidence="9">HlyD family secretion protein</fullName>
    </submittedName>
</protein>
<evidence type="ECO:0000256" key="6">
    <source>
        <dbReference type="SAM" id="Coils"/>
    </source>
</evidence>
<reference evidence="9 10" key="1">
    <citation type="submission" date="2018-09" db="EMBL/GenBank/DDBJ databases">
        <title>The draft genome of Acinetobacter spp. strains.</title>
        <authorList>
            <person name="Qin J."/>
            <person name="Feng Y."/>
            <person name="Zong Z."/>
        </authorList>
    </citation>
    <scope>NUCLEOTIDE SEQUENCE [LARGE SCALE GENOMIC DNA]</scope>
    <source>
        <strain evidence="9 10">WCHAc060096</strain>
    </source>
</reference>